<accession>A0ABW4NFK2</accession>
<dbReference type="SUPFAM" id="SSF141371">
    <property type="entry name" value="PilZ domain-like"/>
    <property type="match status" value="1"/>
</dbReference>
<dbReference type="Pfam" id="PF07238">
    <property type="entry name" value="PilZ"/>
    <property type="match status" value="1"/>
</dbReference>
<dbReference type="RefSeq" id="WP_380941299.1">
    <property type="nucleotide sequence ID" value="NZ_JBHUFC010000006.1"/>
</dbReference>
<protein>
    <submittedName>
        <fullName evidence="2">PilZ domain-containing protein</fullName>
    </submittedName>
</protein>
<keyword evidence="3" id="KW-1185">Reference proteome</keyword>
<evidence type="ECO:0000313" key="2">
    <source>
        <dbReference type="EMBL" id="MFD1788928.1"/>
    </source>
</evidence>
<evidence type="ECO:0000313" key="3">
    <source>
        <dbReference type="Proteomes" id="UP001597283"/>
    </source>
</evidence>
<reference evidence="3" key="1">
    <citation type="journal article" date="2019" name="Int. J. Syst. Evol. Microbiol.">
        <title>The Global Catalogue of Microorganisms (GCM) 10K type strain sequencing project: providing services to taxonomists for standard genome sequencing and annotation.</title>
        <authorList>
            <consortium name="The Broad Institute Genomics Platform"/>
            <consortium name="The Broad Institute Genome Sequencing Center for Infectious Disease"/>
            <person name="Wu L."/>
            <person name="Ma J."/>
        </authorList>
    </citation>
    <scope>NUCLEOTIDE SEQUENCE [LARGE SCALE GENOMIC DNA]</scope>
    <source>
        <strain evidence="3">Q85</strain>
    </source>
</reference>
<organism evidence="2 3">
    <name type="scientific">Sphingomonas floccifaciens</name>
    <dbReference type="NCBI Taxonomy" id="1844115"/>
    <lineage>
        <taxon>Bacteria</taxon>
        <taxon>Pseudomonadati</taxon>
        <taxon>Pseudomonadota</taxon>
        <taxon>Alphaproteobacteria</taxon>
        <taxon>Sphingomonadales</taxon>
        <taxon>Sphingomonadaceae</taxon>
        <taxon>Sphingomonas</taxon>
    </lineage>
</organism>
<name>A0ABW4NFK2_9SPHN</name>
<comment type="caution">
    <text evidence="2">The sequence shown here is derived from an EMBL/GenBank/DDBJ whole genome shotgun (WGS) entry which is preliminary data.</text>
</comment>
<gene>
    <name evidence="2" type="ORF">ACFSC3_15285</name>
</gene>
<feature type="domain" description="PilZ" evidence="1">
    <location>
        <begin position="12"/>
        <end position="99"/>
    </location>
</feature>
<dbReference type="Proteomes" id="UP001597283">
    <property type="component" value="Unassembled WGS sequence"/>
</dbReference>
<dbReference type="InterPro" id="IPR009875">
    <property type="entry name" value="PilZ_domain"/>
</dbReference>
<sequence>MAYGNAAIADGRRENRDEVHYRARAIDADGRSLQLLVVNISPGGFMARCDSDIADGSRLRIALPGRGMQMAQVRWALGGRIGCQLERSIPLADYHQLLATLTR</sequence>
<proteinExistence type="predicted"/>
<dbReference type="EMBL" id="JBHUFC010000006">
    <property type="protein sequence ID" value="MFD1788928.1"/>
    <property type="molecule type" value="Genomic_DNA"/>
</dbReference>
<evidence type="ECO:0000259" key="1">
    <source>
        <dbReference type="Pfam" id="PF07238"/>
    </source>
</evidence>